<sequence>IRKLICRWNPFATKGISSPTRIVIVQKMLYFLIAHITAAAVVSTKSEVALIEAPSQLCTAQSISDDVLTTLTADCYCMQSIVVSEGQAAQIFVTNRETYCGQLDEDERALAAITGGVYTLVKFCTSAARSFSLPAGTYYIGVSPTRLPLEVSLTYHNTNLGCGDVVPTSFVDVPLTFEPTKRECSLILPGRTVLEIKNIQRRRALGSLENPGHCVRVRMGKHMFSLHLQWEPVCEIPSHDFYEYELGCGAVVMDASSMTIERVEFVLRPMGDLKAVLAPLMCSNDNDDDNDSPTDAPQ</sequence>
<protein>
    <submittedName>
        <fullName evidence="1">Uncharacterized protein</fullName>
    </submittedName>
</protein>
<name>A0AAN5ICS8_9BILA</name>
<evidence type="ECO:0000313" key="2">
    <source>
        <dbReference type="Proteomes" id="UP001328107"/>
    </source>
</evidence>
<dbReference type="EMBL" id="BTRK01000006">
    <property type="protein sequence ID" value="GMR61453.1"/>
    <property type="molecule type" value="Genomic_DNA"/>
</dbReference>
<feature type="non-terminal residue" evidence="1">
    <location>
        <position position="1"/>
    </location>
</feature>
<dbReference type="Proteomes" id="UP001328107">
    <property type="component" value="Unassembled WGS sequence"/>
</dbReference>
<accession>A0AAN5ICS8</accession>
<keyword evidence="2" id="KW-1185">Reference proteome</keyword>
<dbReference type="AlphaFoldDB" id="A0AAN5ICS8"/>
<gene>
    <name evidence="1" type="ORF">PMAYCL1PPCAC_31648</name>
</gene>
<comment type="caution">
    <text evidence="1">The sequence shown here is derived from an EMBL/GenBank/DDBJ whole genome shotgun (WGS) entry which is preliminary data.</text>
</comment>
<organism evidence="1 2">
    <name type="scientific">Pristionchus mayeri</name>
    <dbReference type="NCBI Taxonomy" id="1317129"/>
    <lineage>
        <taxon>Eukaryota</taxon>
        <taxon>Metazoa</taxon>
        <taxon>Ecdysozoa</taxon>
        <taxon>Nematoda</taxon>
        <taxon>Chromadorea</taxon>
        <taxon>Rhabditida</taxon>
        <taxon>Rhabditina</taxon>
        <taxon>Diplogasteromorpha</taxon>
        <taxon>Diplogasteroidea</taxon>
        <taxon>Neodiplogasteridae</taxon>
        <taxon>Pristionchus</taxon>
    </lineage>
</organism>
<evidence type="ECO:0000313" key="1">
    <source>
        <dbReference type="EMBL" id="GMR61453.1"/>
    </source>
</evidence>
<proteinExistence type="predicted"/>
<reference evidence="2" key="1">
    <citation type="submission" date="2022-10" db="EMBL/GenBank/DDBJ databases">
        <title>Genome assembly of Pristionchus species.</title>
        <authorList>
            <person name="Yoshida K."/>
            <person name="Sommer R.J."/>
        </authorList>
    </citation>
    <scope>NUCLEOTIDE SEQUENCE [LARGE SCALE GENOMIC DNA]</scope>
    <source>
        <strain evidence="2">RS5460</strain>
    </source>
</reference>